<dbReference type="STRING" id="8469.M7AY12"/>
<dbReference type="SMART" id="SM00367">
    <property type="entry name" value="LRR_CC"/>
    <property type="match status" value="2"/>
</dbReference>
<feature type="domain" description="F-box/LRR-repeat protein 15/At3g58940/PEG3-like LRR" evidence="1">
    <location>
        <begin position="2"/>
        <end position="96"/>
    </location>
</feature>
<dbReference type="Pfam" id="PF24758">
    <property type="entry name" value="LRR_At5g56370"/>
    <property type="match status" value="1"/>
</dbReference>
<feature type="non-terminal residue" evidence="2">
    <location>
        <position position="1"/>
    </location>
</feature>
<dbReference type="PANTHER" id="PTHR13382">
    <property type="entry name" value="MITOCHONDRIAL ATP SYNTHASE COUPLING FACTOR B"/>
    <property type="match status" value="1"/>
</dbReference>
<proteinExistence type="predicted"/>
<evidence type="ECO:0000259" key="1">
    <source>
        <dbReference type="Pfam" id="PF24758"/>
    </source>
</evidence>
<dbReference type="InterPro" id="IPR055411">
    <property type="entry name" value="LRR_FXL15/At3g58940/PEG3-like"/>
</dbReference>
<evidence type="ECO:0000313" key="3">
    <source>
        <dbReference type="Proteomes" id="UP000031443"/>
    </source>
</evidence>
<accession>M7AY12</accession>
<dbReference type="InterPro" id="IPR006553">
    <property type="entry name" value="Leu-rich_rpt_Cys-con_subtyp"/>
</dbReference>
<keyword evidence="3" id="KW-1185">Reference proteome</keyword>
<organism evidence="2 3">
    <name type="scientific">Chelonia mydas</name>
    <name type="common">Green sea-turtle</name>
    <name type="synonym">Chelonia agassizi</name>
    <dbReference type="NCBI Taxonomy" id="8469"/>
    <lineage>
        <taxon>Eukaryota</taxon>
        <taxon>Metazoa</taxon>
        <taxon>Chordata</taxon>
        <taxon>Craniata</taxon>
        <taxon>Vertebrata</taxon>
        <taxon>Euteleostomi</taxon>
        <taxon>Archelosauria</taxon>
        <taxon>Testudinata</taxon>
        <taxon>Testudines</taxon>
        <taxon>Cryptodira</taxon>
        <taxon>Durocryptodira</taxon>
        <taxon>Americhelydia</taxon>
        <taxon>Chelonioidea</taxon>
        <taxon>Cheloniidae</taxon>
        <taxon>Chelonia</taxon>
    </lineage>
</organism>
<dbReference type="AlphaFoldDB" id="M7AY12"/>
<dbReference type="PANTHER" id="PTHR13382:SF69">
    <property type="entry name" value="FI18408P1"/>
    <property type="match status" value="1"/>
</dbReference>
<gene>
    <name evidence="2" type="ORF">UY3_12407</name>
</gene>
<dbReference type="Proteomes" id="UP000031443">
    <property type="component" value="Unassembled WGS sequence"/>
</dbReference>
<dbReference type="EMBL" id="KB549795">
    <property type="protein sequence ID" value="EMP30406.1"/>
    <property type="molecule type" value="Genomic_DNA"/>
</dbReference>
<dbReference type="InterPro" id="IPR032675">
    <property type="entry name" value="LRR_dom_sf"/>
</dbReference>
<dbReference type="Gene3D" id="3.80.10.10">
    <property type="entry name" value="Ribonuclease Inhibitor"/>
    <property type="match status" value="1"/>
</dbReference>
<protein>
    <submittedName>
        <fullName evidence="2">F-box/LRR-repeat protein 2</fullName>
    </submittedName>
</protein>
<evidence type="ECO:0000313" key="2">
    <source>
        <dbReference type="EMBL" id="EMP30406.1"/>
    </source>
</evidence>
<sequence>LSKLEIFGCHALTTKCLSSMARECPNLQTLNTGRVPKVTDVCLAKIVNCLKKLTILNISGLNVVRDRVVHFIVTQCPKLECLVLSSCSQVTDISLVEISTYLQTIRYKSEN</sequence>
<dbReference type="GO" id="GO:0005737">
    <property type="term" value="C:cytoplasm"/>
    <property type="evidence" value="ECO:0007669"/>
    <property type="project" value="TreeGrafter"/>
</dbReference>
<name>M7AY12_CHEMY</name>
<dbReference type="InterPro" id="IPR050648">
    <property type="entry name" value="F-box_LRR-repeat"/>
</dbReference>
<dbReference type="SUPFAM" id="SSF52047">
    <property type="entry name" value="RNI-like"/>
    <property type="match status" value="1"/>
</dbReference>
<reference evidence="3" key="1">
    <citation type="journal article" date="2013" name="Nat. Genet.">
        <title>The draft genomes of soft-shell turtle and green sea turtle yield insights into the development and evolution of the turtle-specific body plan.</title>
        <authorList>
            <person name="Wang Z."/>
            <person name="Pascual-Anaya J."/>
            <person name="Zadissa A."/>
            <person name="Li W."/>
            <person name="Niimura Y."/>
            <person name="Huang Z."/>
            <person name="Li C."/>
            <person name="White S."/>
            <person name="Xiong Z."/>
            <person name="Fang D."/>
            <person name="Wang B."/>
            <person name="Ming Y."/>
            <person name="Chen Y."/>
            <person name="Zheng Y."/>
            <person name="Kuraku S."/>
            <person name="Pignatelli M."/>
            <person name="Herrero J."/>
            <person name="Beal K."/>
            <person name="Nozawa M."/>
            <person name="Li Q."/>
            <person name="Wang J."/>
            <person name="Zhang H."/>
            <person name="Yu L."/>
            <person name="Shigenobu S."/>
            <person name="Wang J."/>
            <person name="Liu J."/>
            <person name="Flicek P."/>
            <person name="Searle S."/>
            <person name="Wang J."/>
            <person name="Kuratani S."/>
            <person name="Yin Y."/>
            <person name="Aken B."/>
            <person name="Zhang G."/>
            <person name="Irie N."/>
        </authorList>
    </citation>
    <scope>NUCLEOTIDE SEQUENCE [LARGE SCALE GENOMIC DNA]</scope>
</reference>